<dbReference type="PANTHER" id="PTHR21461">
    <property type="entry name" value="GLYCOSYLTRANSFERASE FAMILY 92 PROTEIN"/>
    <property type="match status" value="1"/>
</dbReference>
<dbReference type="Proteomes" id="UP001516023">
    <property type="component" value="Unassembled WGS sequence"/>
</dbReference>
<dbReference type="GO" id="GO:0016757">
    <property type="term" value="F:glycosyltransferase activity"/>
    <property type="evidence" value="ECO:0007669"/>
    <property type="project" value="UniProtKB-KW"/>
</dbReference>
<evidence type="ECO:0008006" key="11">
    <source>
        <dbReference type="Google" id="ProtNLM"/>
    </source>
</evidence>
<keyword evidence="5 8" id="KW-0812">Transmembrane</keyword>
<dbReference type="AlphaFoldDB" id="A0ABD3QJJ8"/>
<sequence length="838" mass="95793">MLKNTNTSRRLGAIDGMVLSGSLKATRKRRNWSLWILACLIASVSTWSMLCSWLYLNADVTDDGAPDLKARQPRNVANQIDRGVSKEKPHSTIAKKVLNSEIYNPPAATLEHRRLITYNRHGGRLNNQIIQFIGAIQHAKILKRRLVVPDEKVAVEWTGLLDDSFHIWNLTTLKQAYDIDWESGLEVNKDKARKDGFVLNVPKQCVLNQFQLMDLLIGGPSHWMEWDRKCPDILNLGQELPLCSPKHSFCGDSEAISEARNIYSHLRLSSYMQSLLPPTQPLAVHSRRAGEGGYDWEICIDPTKRVCQEHVREDEWNKYCNERTVRGNCAIWADLSYAIKDERFWKEKEKEYRFNLASDGTHDWSIDYSGQFVMANSTSWLQHMEEVAQQRIQEGETLQSLGNSFFLRDRLKNQKGQNPLLSRAIGIMFQLSSTILEMFSLVNSDYFVGGFYSTFSLNVCYLRGLDRVMNSNMCWMLLHPDTEKAIPPPVEHAINIPIDDNAEETMPPALMSDVEHAFVTSDDGKFFVIDRYRFMFRRPNDRGKIPTFISVLGQGVVPMTIEKLSNGEDRIHANFTCSMGNQMETKASIYILGKDEDSPVEDNPDTLFIVCYELKYDPDVTIQPPLSLQSQDGSFSLRIGSNLVRARNVPRLSHGSSIKTWGLLHCLLPSSRKIDPDWLLKYLRHHKSLGVQSHVHIYNVDWHSPQIQSILNDYRGEKFISRHDWSTRAKSRSSAANNFTNNLARSAAKMDCMLRSRGVDSYALFSEIDEFMDGSDFPTQLKYCEDNFLDRCPLDVSVAPPNLIEGNFHLTSVSEIQKKKRECVNIKNLTLPPWTLIT</sequence>
<evidence type="ECO:0000256" key="8">
    <source>
        <dbReference type="SAM" id="Phobius"/>
    </source>
</evidence>
<evidence type="ECO:0000256" key="5">
    <source>
        <dbReference type="ARBA" id="ARBA00022692"/>
    </source>
</evidence>
<dbReference type="PANTHER" id="PTHR21461:SF69">
    <property type="entry name" value="GLYCOSYLTRANSFERASE FAMILY 92 PROTEIN"/>
    <property type="match status" value="1"/>
</dbReference>
<evidence type="ECO:0000256" key="3">
    <source>
        <dbReference type="ARBA" id="ARBA00022676"/>
    </source>
</evidence>
<evidence type="ECO:0000256" key="1">
    <source>
        <dbReference type="ARBA" id="ARBA00004167"/>
    </source>
</evidence>
<evidence type="ECO:0000313" key="10">
    <source>
        <dbReference type="Proteomes" id="UP001516023"/>
    </source>
</evidence>
<reference evidence="9 10" key="1">
    <citation type="journal article" date="2020" name="G3 (Bethesda)">
        <title>Improved Reference Genome for Cyclotella cryptica CCMP332, a Model for Cell Wall Morphogenesis, Salinity Adaptation, and Lipid Production in Diatoms (Bacillariophyta).</title>
        <authorList>
            <person name="Roberts W.R."/>
            <person name="Downey K.M."/>
            <person name="Ruck E.C."/>
            <person name="Traller J.C."/>
            <person name="Alverson A.J."/>
        </authorList>
    </citation>
    <scope>NUCLEOTIDE SEQUENCE [LARGE SCALE GENOMIC DNA]</scope>
    <source>
        <strain evidence="9 10">CCMP332</strain>
    </source>
</reference>
<evidence type="ECO:0000313" key="9">
    <source>
        <dbReference type="EMBL" id="KAL3800344.1"/>
    </source>
</evidence>
<comment type="caution">
    <text evidence="9">The sequence shown here is derived from an EMBL/GenBank/DDBJ whole genome shotgun (WGS) entry which is preliminary data.</text>
</comment>
<keyword evidence="10" id="KW-1185">Reference proteome</keyword>
<evidence type="ECO:0000256" key="2">
    <source>
        <dbReference type="ARBA" id="ARBA00007647"/>
    </source>
</evidence>
<proteinExistence type="inferred from homology"/>
<dbReference type="InterPro" id="IPR008166">
    <property type="entry name" value="Glyco_transf_92"/>
</dbReference>
<organism evidence="9 10">
    <name type="scientific">Cyclotella cryptica</name>
    <dbReference type="NCBI Taxonomy" id="29204"/>
    <lineage>
        <taxon>Eukaryota</taxon>
        <taxon>Sar</taxon>
        <taxon>Stramenopiles</taxon>
        <taxon>Ochrophyta</taxon>
        <taxon>Bacillariophyta</taxon>
        <taxon>Coscinodiscophyceae</taxon>
        <taxon>Thalassiosirophycidae</taxon>
        <taxon>Stephanodiscales</taxon>
        <taxon>Stephanodiscaceae</taxon>
        <taxon>Cyclotella</taxon>
    </lineage>
</organism>
<name>A0ABD3QJJ8_9STRA</name>
<comment type="similarity">
    <text evidence="2">Belongs to the glycosyltransferase 92 family.</text>
</comment>
<accession>A0ABD3QJJ8</accession>
<dbReference type="GO" id="GO:0016020">
    <property type="term" value="C:membrane"/>
    <property type="evidence" value="ECO:0007669"/>
    <property type="project" value="UniProtKB-SubCell"/>
</dbReference>
<keyword evidence="6 8" id="KW-1133">Transmembrane helix</keyword>
<keyword evidence="4" id="KW-0808">Transferase</keyword>
<dbReference type="EMBL" id="JABMIG020000033">
    <property type="protein sequence ID" value="KAL3800344.1"/>
    <property type="molecule type" value="Genomic_DNA"/>
</dbReference>
<dbReference type="Pfam" id="PF01697">
    <property type="entry name" value="Glyco_transf_92"/>
    <property type="match status" value="1"/>
</dbReference>
<keyword evidence="3" id="KW-0328">Glycosyltransferase</keyword>
<keyword evidence="7 8" id="KW-0472">Membrane</keyword>
<gene>
    <name evidence="9" type="ORF">HJC23_003640</name>
</gene>
<feature type="transmembrane region" description="Helical" evidence="8">
    <location>
        <begin position="32"/>
        <end position="56"/>
    </location>
</feature>
<evidence type="ECO:0000256" key="4">
    <source>
        <dbReference type="ARBA" id="ARBA00022679"/>
    </source>
</evidence>
<evidence type="ECO:0000256" key="6">
    <source>
        <dbReference type="ARBA" id="ARBA00022989"/>
    </source>
</evidence>
<comment type="subcellular location">
    <subcellularLocation>
        <location evidence="1">Membrane</location>
        <topology evidence="1">Single-pass membrane protein</topology>
    </subcellularLocation>
</comment>
<evidence type="ECO:0000256" key="7">
    <source>
        <dbReference type="ARBA" id="ARBA00023136"/>
    </source>
</evidence>
<protein>
    <recommendedName>
        <fullName evidence="11">Glycosyltransferase family 92 protein</fullName>
    </recommendedName>
</protein>